<reference evidence="4 5" key="1">
    <citation type="submission" date="2017-09" db="EMBL/GenBank/DDBJ databases">
        <title>Depth-based differentiation of microbial function through sediment-hosted aquifers and enrichment of novel symbionts in the deep terrestrial subsurface.</title>
        <authorList>
            <person name="Probst A.J."/>
            <person name="Ladd B."/>
            <person name="Jarett J.K."/>
            <person name="Geller-Mcgrath D.E."/>
            <person name="Sieber C.M."/>
            <person name="Emerson J.B."/>
            <person name="Anantharaman K."/>
            <person name="Thomas B.C."/>
            <person name="Malmstrom R."/>
            <person name="Stieglmeier M."/>
            <person name="Klingl A."/>
            <person name="Woyke T."/>
            <person name="Ryan C.M."/>
            <person name="Banfield J.F."/>
        </authorList>
    </citation>
    <scope>NUCLEOTIDE SEQUENCE [LARGE SCALE GENOMIC DNA]</scope>
    <source>
        <strain evidence="4">CG08_land_8_20_14_0_20_45_16</strain>
    </source>
</reference>
<comment type="caution">
    <text evidence="4">The sequence shown here is derived from an EMBL/GenBank/DDBJ whole genome shotgun (WGS) entry which is preliminary data.</text>
</comment>
<evidence type="ECO:0000256" key="2">
    <source>
        <dbReference type="ARBA" id="ARBA00022777"/>
    </source>
</evidence>
<evidence type="ECO:0000256" key="1">
    <source>
        <dbReference type="ARBA" id="ARBA00022679"/>
    </source>
</evidence>
<dbReference type="PANTHER" id="PTHR10584">
    <property type="entry name" value="SUGAR KINASE"/>
    <property type="match status" value="1"/>
</dbReference>
<dbReference type="GO" id="GO:0005829">
    <property type="term" value="C:cytosol"/>
    <property type="evidence" value="ECO:0007669"/>
    <property type="project" value="TreeGrafter"/>
</dbReference>
<name>A0A2H0XVD0_UNCSA</name>
<dbReference type="Proteomes" id="UP000231343">
    <property type="component" value="Unassembled WGS sequence"/>
</dbReference>
<dbReference type="Gene3D" id="3.40.1190.20">
    <property type="match status" value="1"/>
</dbReference>
<keyword evidence="1" id="KW-0808">Transferase</keyword>
<dbReference type="InterPro" id="IPR002173">
    <property type="entry name" value="Carboh/pur_kinase_PfkB_CS"/>
</dbReference>
<organism evidence="4 5">
    <name type="scientific">Candidatus Saganbacteria bacterium CG08_land_8_20_14_0_20_45_16</name>
    <dbReference type="NCBI Taxonomy" id="2014293"/>
    <lineage>
        <taxon>Bacteria</taxon>
        <taxon>Bacillati</taxon>
        <taxon>Saganbacteria</taxon>
    </lineage>
</organism>
<dbReference type="EMBL" id="PEYM01000148">
    <property type="protein sequence ID" value="PIS28079.1"/>
    <property type="molecule type" value="Genomic_DNA"/>
</dbReference>
<dbReference type="InterPro" id="IPR029056">
    <property type="entry name" value="Ribokinase-like"/>
</dbReference>
<dbReference type="InterPro" id="IPR011611">
    <property type="entry name" value="PfkB_dom"/>
</dbReference>
<gene>
    <name evidence="4" type="ORF">COT42_08845</name>
</gene>
<dbReference type="Pfam" id="PF00294">
    <property type="entry name" value="PfkB"/>
    <property type="match status" value="1"/>
</dbReference>
<evidence type="ECO:0000259" key="3">
    <source>
        <dbReference type="Pfam" id="PF00294"/>
    </source>
</evidence>
<dbReference type="AlphaFoldDB" id="A0A2H0XVD0"/>
<feature type="domain" description="Carbohydrate kinase PfkB" evidence="3">
    <location>
        <begin position="24"/>
        <end position="273"/>
    </location>
</feature>
<evidence type="ECO:0000313" key="5">
    <source>
        <dbReference type="Proteomes" id="UP000231343"/>
    </source>
</evidence>
<dbReference type="SUPFAM" id="SSF53613">
    <property type="entry name" value="Ribokinase-like"/>
    <property type="match status" value="1"/>
</dbReference>
<dbReference type="PROSITE" id="PS00584">
    <property type="entry name" value="PFKB_KINASES_2"/>
    <property type="match status" value="1"/>
</dbReference>
<accession>A0A2H0XVD0</accession>
<sequence>MTVLIVGTLGLDTIETPFGLKKDILGGSAVHAAMAASFYSQAAIVGVVGADFPTEHLALLKERGIDVSGIEVGKGETFRWSGYYEYDMNQAHTRDTRLNVYNTFDPKVPDKLKKAEYVFLANLDPQLQLKVIKQLDSPKLIAMDTMDFWINNKREALREVIKQVDFLLLNDGEARQFMETPNIPLAAARLRQLGAKSVIIKKGEHGALLFDQGGRHFSAPSYPQEMLRDPTGAGDSFAGGFIGYLARTQDVSSANIRRAIVVGSVMASFNVEDFSLDRMKRLTPQEIGRRFDEFRGFAEFGALNIKL</sequence>
<protein>
    <submittedName>
        <fullName evidence="4">Sugar kinase</fullName>
    </submittedName>
</protein>
<dbReference type="PANTHER" id="PTHR10584:SF166">
    <property type="entry name" value="RIBOKINASE"/>
    <property type="match status" value="1"/>
</dbReference>
<evidence type="ECO:0000313" key="4">
    <source>
        <dbReference type="EMBL" id="PIS28079.1"/>
    </source>
</evidence>
<proteinExistence type="predicted"/>
<keyword evidence="2 4" id="KW-0418">Kinase</keyword>
<dbReference type="GO" id="GO:0016301">
    <property type="term" value="F:kinase activity"/>
    <property type="evidence" value="ECO:0007669"/>
    <property type="project" value="UniProtKB-KW"/>
</dbReference>